<dbReference type="PROSITE" id="PS51192">
    <property type="entry name" value="HELICASE_ATP_BIND_1"/>
    <property type="match status" value="1"/>
</dbReference>
<feature type="coiled-coil region" evidence="8">
    <location>
        <begin position="636"/>
        <end position="670"/>
    </location>
</feature>
<dbReference type="Pfam" id="PF00270">
    <property type="entry name" value="DEAD"/>
    <property type="match status" value="1"/>
</dbReference>
<dbReference type="EC" id="5.6.2.4" evidence="7"/>
<evidence type="ECO:0000256" key="5">
    <source>
        <dbReference type="ARBA" id="ARBA00023235"/>
    </source>
</evidence>
<evidence type="ECO:0000256" key="4">
    <source>
        <dbReference type="ARBA" id="ARBA00023125"/>
    </source>
</evidence>
<evidence type="ECO:0000256" key="1">
    <source>
        <dbReference type="ARBA" id="ARBA00005446"/>
    </source>
</evidence>
<evidence type="ECO:0000259" key="9">
    <source>
        <dbReference type="PROSITE" id="PS51192"/>
    </source>
</evidence>
<comment type="similarity">
    <text evidence="1">Belongs to the helicase family. RecQ subfamily.</text>
</comment>
<evidence type="ECO:0000256" key="7">
    <source>
        <dbReference type="ARBA" id="ARBA00034808"/>
    </source>
</evidence>
<dbReference type="EMBL" id="AJIL01000442">
    <property type="protein sequence ID" value="KNE89217.1"/>
    <property type="molecule type" value="Genomic_DNA"/>
</dbReference>
<dbReference type="InterPro" id="IPR011545">
    <property type="entry name" value="DEAD/DEAH_box_helicase_dom"/>
</dbReference>
<dbReference type="GO" id="GO:0005737">
    <property type="term" value="C:cytoplasm"/>
    <property type="evidence" value="ECO:0007669"/>
    <property type="project" value="TreeGrafter"/>
</dbReference>
<dbReference type="PANTHER" id="PTHR13710:SF105">
    <property type="entry name" value="ATP-DEPENDENT DNA HELICASE Q1"/>
    <property type="match status" value="1"/>
</dbReference>
<dbReference type="GO" id="GO:0009378">
    <property type="term" value="F:four-way junction helicase activity"/>
    <property type="evidence" value="ECO:0007669"/>
    <property type="project" value="TreeGrafter"/>
</dbReference>
<dbReference type="InterPro" id="IPR001650">
    <property type="entry name" value="Helicase_C-like"/>
</dbReference>
<evidence type="ECO:0000259" key="10">
    <source>
        <dbReference type="PROSITE" id="PS51194"/>
    </source>
</evidence>
<keyword evidence="2" id="KW-0547">Nucleotide-binding</keyword>
<evidence type="ECO:0000313" key="11">
    <source>
        <dbReference type="EMBL" id="KNE89217.1"/>
    </source>
</evidence>
<evidence type="ECO:0000256" key="8">
    <source>
        <dbReference type="SAM" id="Coils"/>
    </source>
</evidence>
<keyword evidence="5" id="KW-0413">Isomerase</keyword>
<reference evidence="12" key="1">
    <citation type="submission" date="2014-03" db="EMBL/GenBank/DDBJ databases">
        <title>The Genome Sequence of Puccinia striiformis f. sp. tritici PST-78.</title>
        <authorList>
            <consortium name="The Broad Institute Genome Sequencing Platform"/>
            <person name="Cuomo C."/>
            <person name="Hulbert S."/>
            <person name="Chen X."/>
            <person name="Walker B."/>
            <person name="Young S.K."/>
            <person name="Zeng Q."/>
            <person name="Gargeya S."/>
            <person name="Fitzgerald M."/>
            <person name="Haas B."/>
            <person name="Abouelleil A."/>
            <person name="Alvarado L."/>
            <person name="Arachchi H.M."/>
            <person name="Berlin A.M."/>
            <person name="Chapman S.B."/>
            <person name="Goldberg J."/>
            <person name="Griggs A."/>
            <person name="Gujja S."/>
            <person name="Hansen M."/>
            <person name="Howarth C."/>
            <person name="Imamovic A."/>
            <person name="Larimer J."/>
            <person name="McCowan C."/>
            <person name="Montmayeur A."/>
            <person name="Murphy C."/>
            <person name="Neiman D."/>
            <person name="Pearson M."/>
            <person name="Priest M."/>
            <person name="Roberts A."/>
            <person name="Saif S."/>
            <person name="Shea T."/>
            <person name="Sisk P."/>
            <person name="Sykes S."/>
            <person name="Wortman J."/>
            <person name="Nusbaum C."/>
            <person name="Birren B."/>
        </authorList>
    </citation>
    <scope>NUCLEOTIDE SEQUENCE [LARGE SCALE GENOMIC DNA]</scope>
    <source>
        <strain evidence="12">race PST-78</strain>
    </source>
</reference>
<keyword evidence="8" id="KW-0175">Coiled coil</keyword>
<dbReference type="GO" id="GO:0043138">
    <property type="term" value="F:3'-5' DNA helicase activity"/>
    <property type="evidence" value="ECO:0007669"/>
    <property type="project" value="UniProtKB-EC"/>
</dbReference>
<name>A0A0L0UQ54_9BASI</name>
<dbReference type="Pfam" id="PF00271">
    <property type="entry name" value="Helicase_C"/>
    <property type="match status" value="1"/>
</dbReference>
<accession>A0A0L0UQ54</accession>
<dbReference type="GO" id="GO:0000724">
    <property type="term" value="P:double-strand break repair via homologous recombination"/>
    <property type="evidence" value="ECO:0007669"/>
    <property type="project" value="TreeGrafter"/>
</dbReference>
<dbReference type="AlphaFoldDB" id="A0A0L0UQ54"/>
<dbReference type="InterPro" id="IPR027417">
    <property type="entry name" value="P-loop_NTPase"/>
</dbReference>
<evidence type="ECO:0000256" key="6">
    <source>
        <dbReference type="ARBA" id="ARBA00034617"/>
    </source>
</evidence>
<keyword evidence="3" id="KW-0067">ATP-binding</keyword>
<evidence type="ECO:0000313" key="12">
    <source>
        <dbReference type="Proteomes" id="UP000054564"/>
    </source>
</evidence>
<sequence>MHLRHLPTPALSRLTRSSGHIQLLQKIRDKVDKKDDDSLRAAISSSAKSFFGQPAKPLQVEAVLNLVKGDNTFLLAGTGFGKSRIPEIYYKLLRKKMNGVILVLNPLDALGNNQVLEKTGAGFTAINLTKTTFTLKEANNVANGVYNFVYLSPEIYLNSKLWDQVYFSKNFQDQLALVVIDEAHIIYQWGSVEAGKGKNKTLILGRLDDLGIFRPSYGKLGARLLTRNNQPILLMSATCRPKAIKAIQKSLKLEDHNLSVVRGELTRPEIRIIRVPLTSSLASCDDVLSIFNSRDLVPDAMVVPTLIYLPTRNGTLTSMKALDLARGTRGASMRPRGKFVQQFHSCTGEKDKLEVVEDFAKKQFPIISCTMALGMGQNWSRVRSVIQMGRADPSSICQMLGRCGRDGRPGLAIMFVEEKRRGGKNCVDDFIPNTFQEDDDRMDALAITPVCLRIAFALDNSLGYIPLSVDDPSYKREQEREKELGFVVCMCSNCNPNAAVGLMRNIKNMTIDNIDEYLFKEDWPEAKEVSKSTKRKRATGGTKTSVKKLKLGDPLADILAENLTIEFKRLFDLKYPYGTIMLPKHLFGRDKIDKIIENLNSITSVPELRKIIGGRLVPGQNEGLNNVIQEFKLGPLANEERVRIQLEEEKQAAETERKRVEKEAHDVEMARQQAITDEAIRIETEQREARLAIENCVKEDQREQLKILIRQAGEEAERRGVPSIHCGRYT</sequence>
<gene>
    <name evidence="11" type="ORF">PSTG_17321</name>
</gene>
<dbReference type="OrthoDB" id="2504585at2759"/>
<comment type="catalytic activity">
    <reaction evidence="6">
        <text>Couples ATP hydrolysis with the unwinding of duplex DNA by translocating in the 3'-5' direction.</text>
        <dbReference type="EC" id="5.6.2.4"/>
    </reaction>
</comment>
<dbReference type="GO" id="GO:0005694">
    <property type="term" value="C:chromosome"/>
    <property type="evidence" value="ECO:0007669"/>
    <property type="project" value="TreeGrafter"/>
</dbReference>
<dbReference type="PANTHER" id="PTHR13710">
    <property type="entry name" value="DNA HELICASE RECQ FAMILY MEMBER"/>
    <property type="match status" value="1"/>
</dbReference>
<proteinExistence type="inferred from homology"/>
<organism evidence="11 12">
    <name type="scientific">Puccinia striiformis f. sp. tritici PST-78</name>
    <dbReference type="NCBI Taxonomy" id="1165861"/>
    <lineage>
        <taxon>Eukaryota</taxon>
        <taxon>Fungi</taxon>
        <taxon>Dikarya</taxon>
        <taxon>Basidiomycota</taxon>
        <taxon>Pucciniomycotina</taxon>
        <taxon>Pucciniomycetes</taxon>
        <taxon>Pucciniales</taxon>
        <taxon>Pucciniaceae</taxon>
        <taxon>Puccinia</taxon>
    </lineage>
</organism>
<keyword evidence="4" id="KW-0238">DNA-binding</keyword>
<feature type="domain" description="Helicase ATP-binding" evidence="9">
    <location>
        <begin position="63"/>
        <end position="257"/>
    </location>
</feature>
<dbReference type="GO" id="GO:0005524">
    <property type="term" value="F:ATP binding"/>
    <property type="evidence" value="ECO:0007669"/>
    <property type="project" value="UniProtKB-KW"/>
</dbReference>
<evidence type="ECO:0000256" key="2">
    <source>
        <dbReference type="ARBA" id="ARBA00022741"/>
    </source>
</evidence>
<comment type="caution">
    <text evidence="11">The sequence shown here is derived from an EMBL/GenBank/DDBJ whole genome shotgun (WGS) entry which is preliminary data.</text>
</comment>
<feature type="domain" description="Helicase C-terminal" evidence="10">
    <location>
        <begin position="296"/>
        <end position="446"/>
    </location>
</feature>
<dbReference type="Proteomes" id="UP000054564">
    <property type="component" value="Unassembled WGS sequence"/>
</dbReference>
<dbReference type="SUPFAM" id="SSF52540">
    <property type="entry name" value="P-loop containing nucleoside triphosphate hydrolases"/>
    <property type="match status" value="1"/>
</dbReference>
<dbReference type="STRING" id="1165861.A0A0L0UQ54"/>
<dbReference type="GO" id="GO:0003677">
    <property type="term" value="F:DNA binding"/>
    <property type="evidence" value="ECO:0007669"/>
    <property type="project" value="UniProtKB-KW"/>
</dbReference>
<dbReference type="PROSITE" id="PS51194">
    <property type="entry name" value="HELICASE_CTER"/>
    <property type="match status" value="1"/>
</dbReference>
<keyword evidence="12" id="KW-1185">Reference proteome</keyword>
<dbReference type="Gene3D" id="3.40.50.300">
    <property type="entry name" value="P-loop containing nucleotide triphosphate hydrolases"/>
    <property type="match status" value="2"/>
</dbReference>
<dbReference type="InterPro" id="IPR014001">
    <property type="entry name" value="Helicase_ATP-bd"/>
</dbReference>
<protein>
    <recommendedName>
        <fullName evidence="7">DNA 3'-5' helicase</fullName>
        <ecNumber evidence="7">5.6.2.4</ecNumber>
    </recommendedName>
</protein>
<dbReference type="SMART" id="SM00490">
    <property type="entry name" value="HELICc"/>
    <property type="match status" value="1"/>
</dbReference>
<dbReference type="SMART" id="SM00487">
    <property type="entry name" value="DEXDc"/>
    <property type="match status" value="1"/>
</dbReference>
<evidence type="ECO:0000256" key="3">
    <source>
        <dbReference type="ARBA" id="ARBA00022840"/>
    </source>
</evidence>